<evidence type="ECO:0000313" key="2">
    <source>
        <dbReference type="EMBL" id="KAK9414730.1"/>
    </source>
</evidence>
<dbReference type="EMBL" id="JARVKF010000423">
    <property type="protein sequence ID" value="KAK9414730.1"/>
    <property type="molecule type" value="Genomic_DNA"/>
</dbReference>
<sequence>MHKIVEEWLEREKCSEDDNSDCIAQLYEGTKRSRHDAPRDHQNDDFVGGYEIANPISGCGGFIADHQYRGRCGTGRVTRAERRRRRLREQGLLSPEDERMSWHEFNCDALSWPWNEAPRIMNDNLDLGSYIRHGPGCACFCVYGEGEVTGSLPAELLNNANKLFWSMERHVSSETATILAAKIFLGLQVPEEFRIKSWAAEVEEEIDHAVAKRKQKEREEAQAERAGEHV</sequence>
<accession>A0ABR2UJD1</accession>
<proteinExistence type="predicted"/>
<gene>
    <name evidence="2" type="ORF">SUNI508_11013</name>
</gene>
<reference evidence="2 3" key="1">
    <citation type="journal article" date="2024" name="J. Plant Pathol.">
        <title>Sequence and assembly of the genome of Seiridium unicorne, isolate CBS 538.82, causal agent of cypress canker disease.</title>
        <authorList>
            <person name="Scali E."/>
            <person name="Rocca G.D."/>
            <person name="Danti R."/>
            <person name="Garbelotto M."/>
            <person name="Barberini S."/>
            <person name="Baroncelli R."/>
            <person name="Emiliani G."/>
        </authorList>
    </citation>
    <scope>NUCLEOTIDE SEQUENCE [LARGE SCALE GENOMIC DNA]</scope>
    <source>
        <strain evidence="2 3">BM-138-508</strain>
    </source>
</reference>
<keyword evidence="1" id="KW-0175">Coiled coil</keyword>
<evidence type="ECO:0000256" key="1">
    <source>
        <dbReference type="SAM" id="Coils"/>
    </source>
</evidence>
<organism evidence="2 3">
    <name type="scientific">Seiridium unicorne</name>
    <dbReference type="NCBI Taxonomy" id="138068"/>
    <lineage>
        <taxon>Eukaryota</taxon>
        <taxon>Fungi</taxon>
        <taxon>Dikarya</taxon>
        <taxon>Ascomycota</taxon>
        <taxon>Pezizomycotina</taxon>
        <taxon>Sordariomycetes</taxon>
        <taxon>Xylariomycetidae</taxon>
        <taxon>Amphisphaeriales</taxon>
        <taxon>Sporocadaceae</taxon>
        <taxon>Seiridium</taxon>
    </lineage>
</organism>
<name>A0ABR2UJD1_9PEZI</name>
<protein>
    <submittedName>
        <fullName evidence="2">Uncharacterized protein</fullName>
    </submittedName>
</protein>
<keyword evidence="3" id="KW-1185">Reference proteome</keyword>
<dbReference type="Proteomes" id="UP001408356">
    <property type="component" value="Unassembled WGS sequence"/>
</dbReference>
<comment type="caution">
    <text evidence="2">The sequence shown here is derived from an EMBL/GenBank/DDBJ whole genome shotgun (WGS) entry which is preliminary data.</text>
</comment>
<feature type="coiled-coil region" evidence="1">
    <location>
        <begin position="199"/>
        <end position="226"/>
    </location>
</feature>
<evidence type="ECO:0000313" key="3">
    <source>
        <dbReference type="Proteomes" id="UP001408356"/>
    </source>
</evidence>